<organism evidence="1">
    <name type="scientific">bioreactor metagenome</name>
    <dbReference type="NCBI Taxonomy" id="1076179"/>
    <lineage>
        <taxon>unclassified sequences</taxon>
        <taxon>metagenomes</taxon>
        <taxon>ecological metagenomes</taxon>
    </lineage>
</organism>
<comment type="caution">
    <text evidence="1">The sequence shown here is derived from an EMBL/GenBank/DDBJ whole genome shotgun (WGS) entry which is preliminary data.</text>
</comment>
<gene>
    <name evidence="1" type="ORF">SDC9_109076</name>
</gene>
<name>A0A645B9Q3_9ZZZZ</name>
<dbReference type="EMBL" id="VSSQ01018748">
    <property type="protein sequence ID" value="MPM62210.1"/>
    <property type="molecule type" value="Genomic_DNA"/>
</dbReference>
<reference evidence="1" key="1">
    <citation type="submission" date="2019-08" db="EMBL/GenBank/DDBJ databases">
        <authorList>
            <person name="Kucharzyk K."/>
            <person name="Murdoch R.W."/>
            <person name="Higgins S."/>
            <person name="Loffler F."/>
        </authorList>
    </citation>
    <scope>NUCLEOTIDE SEQUENCE</scope>
</reference>
<proteinExistence type="predicted"/>
<dbReference type="SUPFAM" id="SSF89447">
    <property type="entry name" value="AbrB/MazE/MraZ-like"/>
    <property type="match status" value="1"/>
</dbReference>
<dbReference type="InterPro" id="IPR037914">
    <property type="entry name" value="SpoVT-AbrB_sf"/>
</dbReference>
<dbReference type="AlphaFoldDB" id="A0A645B9Q3"/>
<evidence type="ECO:0000313" key="1">
    <source>
        <dbReference type="EMBL" id="MPM62210.1"/>
    </source>
</evidence>
<sequence length="93" mass="10373">MCIAHCAGRGKLNKMKNVSVIRRIDELGRIVLPIDQRKSIDVSPRDYVSLKLENGNIVISKHNKTCVFCGSEDELSDFKGQPICAVCKKELAK</sequence>
<evidence type="ECO:0008006" key="2">
    <source>
        <dbReference type="Google" id="ProtNLM"/>
    </source>
</evidence>
<accession>A0A645B9Q3</accession>
<dbReference type="Gene3D" id="2.10.260.10">
    <property type="match status" value="1"/>
</dbReference>
<protein>
    <recommendedName>
        <fullName evidence="2">SpoVT-AbrB domain-containing protein</fullName>
    </recommendedName>
</protein>